<dbReference type="HAMAP" id="MF_00527">
    <property type="entry name" value="3MGH"/>
    <property type="match status" value="1"/>
</dbReference>
<dbReference type="InterPro" id="IPR036995">
    <property type="entry name" value="MPG_sf"/>
</dbReference>
<name>A0ABS3T9H0_9BACT</name>
<dbReference type="InterPro" id="IPR003180">
    <property type="entry name" value="MPG"/>
</dbReference>
<dbReference type="PANTHER" id="PTHR10429">
    <property type="entry name" value="DNA-3-METHYLADENINE GLYCOSYLASE"/>
    <property type="match status" value="1"/>
</dbReference>
<keyword evidence="4 5" id="KW-0234">DNA repair</keyword>
<dbReference type="Gene3D" id="3.10.300.10">
    <property type="entry name" value="Methylpurine-DNA glycosylase (MPG)"/>
    <property type="match status" value="1"/>
</dbReference>
<organism evidence="6 7">
    <name type="scientific">Hymenobacter defluvii</name>
    <dbReference type="NCBI Taxonomy" id="2054411"/>
    <lineage>
        <taxon>Bacteria</taxon>
        <taxon>Pseudomonadati</taxon>
        <taxon>Bacteroidota</taxon>
        <taxon>Cytophagia</taxon>
        <taxon>Cytophagales</taxon>
        <taxon>Hymenobacteraceae</taxon>
        <taxon>Hymenobacter</taxon>
    </lineage>
</organism>
<dbReference type="NCBIfam" id="TIGR00567">
    <property type="entry name" value="3mg"/>
    <property type="match status" value="1"/>
</dbReference>
<evidence type="ECO:0000256" key="5">
    <source>
        <dbReference type="HAMAP-Rule" id="MF_00527"/>
    </source>
</evidence>
<reference evidence="6 7" key="1">
    <citation type="submission" date="2021-03" db="EMBL/GenBank/DDBJ databases">
        <authorList>
            <person name="Kim M.K."/>
        </authorList>
    </citation>
    <scope>NUCLEOTIDE SEQUENCE [LARGE SCALE GENOMIC DNA]</scope>
    <source>
        <strain evidence="6 7">BT507</strain>
    </source>
</reference>
<dbReference type="Proteomes" id="UP000670527">
    <property type="component" value="Unassembled WGS sequence"/>
</dbReference>
<comment type="caution">
    <text evidence="6">The sequence shown here is derived from an EMBL/GenBank/DDBJ whole genome shotgun (WGS) entry which is preliminary data.</text>
</comment>
<dbReference type="InterPro" id="IPR011034">
    <property type="entry name" value="Formyl_transferase-like_C_sf"/>
</dbReference>
<dbReference type="CDD" id="cd00540">
    <property type="entry name" value="AAG"/>
    <property type="match status" value="1"/>
</dbReference>
<keyword evidence="2 5" id="KW-0227">DNA damage</keyword>
<evidence type="ECO:0000256" key="4">
    <source>
        <dbReference type="ARBA" id="ARBA00023204"/>
    </source>
</evidence>
<dbReference type="SUPFAM" id="SSF50486">
    <property type="entry name" value="FMT C-terminal domain-like"/>
    <property type="match status" value="1"/>
</dbReference>
<evidence type="ECO:0000256" key="2">
    <source>
        <dbReference type="ARBA" id="ARBA00022763"/>
    </source>
</evidence>
<accession>A0ABS3T9H0</accession>
<dbReference type="PANTHER" id="PTHR10429:SF0">
    <property type="entry name" value="DNA-3-METHYLADENINE GLYCOSYLASE"/>
    <property type="match status" value="1"/>
</dbReference>
<evidence type="ECO:0000256" key="1">
    <source>
        <dbReference type="ARBA" id="ARBA00009232"/>
    </source>
</evidence>
<comment type="similarity">
    <text evidence="1 5">Belongs to the DNA glycosylase MPG family.</text>
</comment>
<keyword evidence="3 5" id="KW-0378">Hydrolase</keyword>
<sequence>MGEKTLVHKNSCNPQHPSESVANIISAAFFQRPDPTLIARELLGKYVFSRIDGELTGGRIVETEAYSHEGDNSLTMHLKRRGQHGQALYEPGGRAYLYTVYQRHTLFNIVSNAADIPNTVLIRAIEPTVGIDTMLRRRGLAAIARNLTAGPGLLTQALGVTPALTGTDLQGDVLWLEDHGEDVPDTQVRASARVGLAYAGAEAAGLPWRFRIKDSQWTSPAK</sequence>
<gene>
    <name evidence="6" type="ORF">J4D97_04225</name>
</gene>
<dbReference type="Pfam" id="PF02245">
    <property type="entry name" value="Pur_DNA_glyco"/>
    <property type="match status" value="1"/>
</dbReference>
<evidence type="ECO:0000313" key="6">
    <source>
        <dbReference type="EMBL" id="MBO3269848.1"/>
    </source>
</evidence>
<protein>
    <recommendedName>
        <fullName evidence="5">Putative 3-methyladenine DNA glycosylase</fullName>
        <ecNumber evidence="5">3.2.2.-</ecNumber>
    </recommendedName>
</protein>
<dbReference type="EC" id="3.2.2.-" evidence="5"/>
<proteinExistence type="inferred from homology"/>
<evidence type="ECO:0000256" key="3">
    <source>
        <dbReference type="ARBA" id="ARBA00022801"/>
    </source>
</evidence>
<evidence type="ECO:0000313" key="7">
    <source>
        <dbReference type="Proteomes" id="UP000670527"/>
    </source>
</evidence>
<dbReference type="EMBL" id="JAGETX010000002">
    <property type="protein sequence ID" value="MBO3269848.1"/>
    <property type="molecule type" value="Genomic_DNA"/>
</dbReference>
<keyword evidence="7" id="KW-1185">Reference proteome</keyword>